<dbReference type="Pfam" id="PF25426">
    <property type="entry name" value="AAA_lid_BCS1"/>
    <property type="match status" value="1"/>
</dbReference>
<dbReference type="InterPro" id="IPR057495">
    <property type="entry name" value="AAA_lid_BCS1"/>
</dbReference>
<evidence type="ECO:0000256" key="1">
    <source>
        <dbReference type="ARBA" id="ARBA00007448"/>
    </source>
</evidence>
<protein>
    <submittedName>
        <fullName evidence="6">Mitochondrial chaperone BCS1</fullName>
    </submittedName>
</protein>
<dbReference type="InterPro" id="IPR050747">
    <property type="entry name" value="Mitochondrial_chaperone_BCS1"/>
</dbReference>
<dbReference type="InterPro" id="IPR003593">
    <property type="entry name" value="AAA+_ATPase"/>
</dbReference>
<dbReference type="InterPro" id="IPR001270">
    <property type="entry name" value="ClpA/B"/>
</dbReference>
<sequence length="255" mass="28244">MAKGSETKKELLADLGSFLQPGTAEWYLATGIPYRRGYLFDGPPGTGKTSLCMALATKFNLPVYQLGLGSTEMNDSRCAELFDSVPSKCLILFEDIDAVGLENRETSPAERRDGVTLSGLLNLIDGIGAPEGRILIMTTNYAVNLDEALVRPGRIEKMYNFPMADKNCAKSLFTSLMSVGGEEGEQLAQEFAKKIPDDVFSPADLQGYLITTRDYPHMAAKGVEAWVKGKIFRRMRRVVCRRDTDCCFQETVLDW</sequence>
<dbReference type="GO" id="GO:0005524">
    <property type="term" value="F:ATP binding"/>
    <property type="evidence" value="ECO:0007669"/>
    <property type="project" value="UniProtKB-KW"/>
</dbReference>
<evidence type="ECO:0000256" key="3">
    <source>
        <dbReference type="ARBA" id="ARBA00022840"/>
    </source>
</evidence>
<dbReference type="InterPro" id="IPR003959">
    <property type="entry name" value="ATPase_AAA_core"/>
</dbReference>
<feature type="domain" description="AAA+ ATPase" evidence="5">
    <location>
        <begin position="34"/>
        <end position="164"/>
    </location>
</feature>
<gene>
    <name evidence="6" type="ORF">LX32DRAFT_669130</name>
</gene>
<reference evidence="6" key="1">
    <citation type="submission" date="2021-06" db="EMBL/GenBank/DDBJ databases">
        <title>Comparative genomics, transcriptomics and evolutionary studies reveal genomic signatures of adaptation to plant cell wall in hemibiotrophic fungi.</title>
        <authorList>
            <consortium name="DOE Joint Genome Institute"/>
            <person name="Baroncelli R."/>
            <person name="Diaz J.F."/>
            <person name="Benocci T."/>
            <person name="Peng M."/>
            <person name="Battaglia E."/>
            <person name="Haridas S."/>
            <person name="Andreopoulos W."/>
            <person name="Labutti K."/>
            <person name="Pangilinan J."/>
            <person name="Floch G.L."/>
            <person name="Makela M.R."/>
            <person name="Henrissat B."/>
            <person name="Grigoriev I.V."/>
            <person name="Crouch J.A."/>
            <person name="De Vries R.P."/>
            <person name="Sukno S.A."/>
            <person name="Thon M.R."/>
        </authorList>
    </citation>
    <scope>NUCLEOTIDE SEQUENCE</scope>
    <source>
        <strain evidence="6">MAFF235873</strain>
    </source>
</reference>
<organism evidence="6 7">
    <name type="scientific">Colletotrichum zoysiae</name>
    <dbReference type="NCBI Taxonomy" id="1216348"/>
    <lineage>
        <taxon>Eukaryota</taxon>
        <taxon>Fungi</taxon>
        <taxon>Dikarya</taxon>
        <taxon>Ascomycota</taxon>
        <taxon>Pezizomycotina</taxon>
        <taxon>Sordariomycetes</taxon>
        <taxon>Hypocreomycetidae</taxon>
        <taxon>Glomerellales</taxon>
        <taxon>Glomerellaceae</taxon>
        <taxon>Colletotrichum</taxon>
        <taxon>Colletotrichum graminicola species complex</taxon>
    </lineage>
</organism>
<dbReference type="Proteomes" id="UP001232148">
    <property type="component" value="Unassembled WGS sequence"/>
</dbReference>
<proteinExistence type="inferred from homology"/>
<dbReference type="SMART" id="SM00382">
    <property type="entry name" value="AAA"/>
    <property type="match status" value="1"/>
</dbReference>
<evidence type="ECO:0000313" key="7">
    <source>
        <dbReference type="Proteomes" id="UP001232148"/>
    </source>
</evidence>
<dbReference type="InterPro" id="IPR027417">
    <property type="entry name" value="P-loop_NTPase"/>
</dbReference>
<keyword evidence="2 4" id="KW-0547">Nucleotide-binding</keyword>
<evidence type="ECO:0000313" key="6">
    <source>
        <dbReference type="EMBL" id="KAK2020558.1"/>
    </source>
</evidence>
<keyword evidence="7" id="KW-1185">Reference proteome</keyword>
<keyword evidence="3 4" id="KW-0067">ATP-binding</keyword>
<dbReference type="PROSITE" id="PS00674">
    <property type="entry name" value="AAA"/>
    <property type="match status" value="1"/>
</dbReference>
<dbReference type="Pfam" id="PF00004">
    <property type="entry name" value="AAA"/>
    <property type="match status" value="1"/>
</dbReference>
<dbReference type="InterPro" id="IPR003960">
    <property type="entry name" value="ATPase_AAA_CS"/>
</dbReference>
<dbReference type="AlphaFoldDB" id="A0AAD9H1X3"/>
<evidence type="ECO:0000256" key="2">
    <source>
        <dbReference type="ARBA" id="ARBA00022741"/>
    </source>
</evidence>
<evidence type="ECO:0000259" key="5">
    <source>
        <dbReference type="SMART" id="SM00382"/>
    </source>
</evidence>
<name>A0AAD9H1X3_9PEZI</name>
<dbReference type="GO" id="GO:0016887">
    <property type="term" value="F:ATP hydrolysis activity"/>
    <property type="evidence" value="ECO:0007669"/>
    <property type="project" value="InterPro"/>
</dbReference>
<comment type="caution">
    <text evidence="6">The sequence shown here is derived from an EMBL/GenBank/DDBJ whole genome shotgun (WGS) entry which is preliminary data.</text>
</comment>
<evidence type="ECO:0000256" key="4">
    <source>
        <dbReference type="RuleBase" id="RU003651"/>
    </source>
</evidence>
<dbReference type="PANTHER" id="PTHR23070">
    <property type="entry name" value="BCS1 AAA-TYPE ATPASE"/>
    <property type="match status" value="1"/>
</dbReference>
<comment type="similarity">
    <text evidence="1">Belongs to the AAA ATPase family. BCS1 subfamily.</text>
</comment>
<dbReference type="EMBL" id="MU843218">
    <property type="protein sequence ID" value="KAK2020558.1"/>
    <property type="molecule type" value="Genomic_DNA"/>
</dbReference>
<dbReference type="SUPFAM" id="SSF52540">
    <property type="entry name" value="P-loop containing nucleoside triphosphate hydrolases"/>
    <property type="match status" value="1"/>
</dbReference>
<dbReference type="Gene3D" id="3.40.50.300">
    <property type="entry name" value="P-loop containing nucleotide triphosphate hydrolases"/>
    <property type="match status" value="1"/>
</dbReference>
<dbReference type="PRINTS" id="PR00300">
    <property type="entry name" value="CLPPROTEASEA"/>
</dbReference>
<accession>A0AAD9H1X3</accession>